<name>A0ABZ2ME86_9MICO</name>
<keyword evidence="2" id="KW-1185">Reference proteome</keyword>
<reference evidence="1 2" key="1">
    <citation type="submission" date="2024-02" db="EMBL/GenBank/DDBJ databases">
        <title>Janibacter sp. nov., isolated from gut of marine sandworm.</title>
        <authorList>
            <person name="Kim B."/>
            <person name="Jun M.O."/>
            <person name="Shin N.-R."/>
        </authorList>
    </citation>
    <scope>NUCLEOTIDE SEQUENCE [LARGE SCALE GENOMIC DNA]</scope>
    <source>
        <strain evidence="1 2">A1S7</strain>
    </source>
</reference>
<dbReference type="Proteomes" id="UP001382727">
    <property type="component" value="Chromosome"/>
</dbReference>
<dbReference type="Pfam" id="PF10604">
    <property type="entry name" value="Polyketide_cyc2"/>
    <property type="match status" value="1"/>
</dbReference>
<gene>
    <name evidence="1" type="ORF">V1351_10010</name>
</gene>
<dbReference type="InterPro" id="IPR019587">
    <property type="entry name" value="Polyketide_cyclase/dehydratase"/>
</dbReference>
<protein>
    <submittedName>
        <fullName evidence="1">SRPBCC family protein</fullName>
    </submittedName>
</protein>
<evidence type="ECO:0000313" key="2">
    <source>
        <dbReference type="Proteomes" id="UP001382727"/>
    </source>
</evidence>
<accession>A0ABZ2ME86</accession>
<sequence>MTDAEVIINDPGRFSHEETIEVAAPPEVVYDTVSDITRTGEWSPICVACWWDDPREAGQVGARFTGRNELPERTWQTRSQVVAAERGREFAWIVGDGFVRWGFALAPAGGRTELTESWQFLPPGLQMFREKYAADAETQIRARIEQAHTGITQTLAAIKRVVEGQQGVAGPG</sequence>
<proteinExistence type="predicted"/>
<dbReference type="Gene3D" id="3.30.530.20">
    <property type="match status" value="1"/>
</dbReference>
<dbReference type="SUPFAM" id="SSF55961">
    <property type="entry name" value="Bet v1-like"/>
    <property type="match status" value="1"/>
</dbReference>
<evidence type="ECO:0000313" key="1">
    <source>
        <dbReference type="EMBL" id="WXB75290.1"/>
    </source>
</evidence>
<dbReference type="CDD" id="cd07812">
    <property type="entry name" value="SRPBCC"/>
    <property type="match status" value="1"/>
</dbReference>
<dbReference type="RefSeq" id="WP_338748002.1">
    <property type="nucleotide sequence ID" value="NZ_CP144913.1"/>
</dbReference>
<dbReference type="InterPro" id="IPR023393">
    <property type="entry name" value="START-like_dom_sf"/>
</dbReference>
<dbReference type="EMBL" id="CP144913">
    <property type="protein sequence ID" value="WXB75290.1"/>
    <property type="molecule type" value="Genomic_DNA"/>
</dbReference>
<organism evidence="1 2">
    <name type="scientific">Janibacter alittae</name>
    <dbReference type="NCBI Taxonomy" id="3115209"/>
    <lineage>
        <taxon>Bacteria</taxon>
        <taxon>Bacillati</taxon>
        <taxon>Actinomycetota</taxon>
        <taxon>Actinomycetes</taxon>
        <taxon>Micrococcales</taxon>
        <taxon>Intrasporangiaceae</taxon>
        <taxon>Janibacter</taxon>
    </lineage>
</organism>